<feature type="transmembrane region" description="Helical" evidence="1">
    <location>
        <begin position="175"/>
        <end position="195"/>
    </location>
</feature>
<keyword evidence="1" id="KW-0812">Transmembrane</keyword>
<name>A0A560J8V8_9PROT</name>
<dbReference type="Pfam" id="PF07786">
    <property type="entry name" value="HGSNAT_cat"/>
    <property type="match status" value="1"/>
</dbReference>
<reference evidence="3 4" key="1">
    <citation type="submission" date="2019-06" db="EMBL/GenBank/DDBJ databases">
        <title>Genomic Encyclopedia of Type Strains, Phase IV (KMG-V): Genome sequencing to study the core and pangenomes of soil and plant-associated prokaryotes.</title>
        <authorList>
            <person name="Whitman W."/>
        </authorList>
    </citation>
    <scope>NUCLEOTIDE SEQUENCE [LARGE SCALE GENOMIC DNA]</scope>
    <source>
        <strain evidence="3 4">BR 12005</strain>
    </source>
</reference>
<dbReference type="PANTHER" id="PTHR40407">
    <property type="entry name" value="MEMBRANE PROTEIN-LIKE PROTEIN"/>
    <property type="match status" value="1"/>
</dbReference>
<evidence type="ECO:0000256" key="1">
    <source>
        <dbReference type="SAM" id="Phobius"/>
    </source>
</evidence>
<feature type="domain" description="Heparan-alpha-glucosaminide N-acetyltransferase catalytic" evidence="2">
    <location>
        <begin position="94"/>
        <end position="322"/>
    </location>
</feature>
<dbReference type="RefSeq" id="WP_211107209.1">
    <property type="nucleotide sequence ID" value="NZ_JARPAF010000001.1"/>
</dbReference>
<organism evidence="3 4">
    <name type="scientific">Nitrospirillum amazonense</name>
    <dbReference type="NCBI Taxonomy" id="28077"/>
    <lineage>
        <taxon>Bacteria</taxon>
        <taxon>Pseudomonadati</taxon>
        <taxon>Pseudomonadota</taxon>
        <taxon>Alphaproteobacteria</taxon>
        <taxon>Rhodospirillales</taxon>
        <taxon>Azospirillaceae</taxon>
        <taxon>Nitrospirillum</taxon>
    </lineage>
</organism>
<feature type="transmembrane region" description="Helical" evidence="1">
    <location>
        <begin position="201"/>
        <end position="221"/>
    </location>
</feature>
<feature type="transmembrane region" description="Helical" evidence="1">
    <location>
        <begin position="100"/>
        <end position="122"/>
    </location>
</feature>
<evidence type="ECO:0000313" key="4">
    <source>
        <dbReference type="Proteomes" id="UP000320516"/>
    </source>
</evidence>
<keyword evidence="1" id="KW-1133">Transmembrane helix</keyword>
<keyword evidence="1" id="KW-0472">Membrane</keyword>
<dbReference type="Proteomes" id="UP000320516">
    <property type="component" value="Unassembled WGS sequence"/>
</dbReference>
<accession>A0A560J8V8</accession>
<comment type="caution">
    <text evidence="3">The sequence shown here is derived from an EMBL/GenBank/DDBJ whole genome shotgun (WGS) entry which is preliminary data.</text>
</comment>
<feature type="transmembrane region" description="Helical" evidence="1">
    <location>
        <begin position="142"/>
        <end position="163"/>
    </location>
</feature>
<feature type="transmembrane region" description="Helical" evidence="1">
    <location>
        <begin position="310"/>
        <end position="330"/>
    </location>
</feature>
<dbReference type="InterPro" id="IPR012429">
    <property type="entry name" value="HGSNAT_cat"/>
</dbReference>
<protein>
    <submittedName>
        <fullName evidence="3">Putative membrane protein</fullName>
    </submittedName>
</protein>
<feature type="transmembrane region" description="Helical" evidence="1">
    <location>
        <begin position="355"/>
        <end position="376"/>
    </location>
</feature>
<evidence type="ECO:0000313" key="3">
    <source>
        <dbReference type="EMBL" id="TWB67613.1"/>
    </source>
</evidence>
<evidence type="ECO:0000259" key="2">
    <source>
        <dbReference type="Pfam" id="PF07786"/>
    </source>
</evidence>
<sequence>MTIAAATRPDRRRPNHWRVATVSYIALRPCRRMTVARFGDIREKLPAEAGLINGNKVIADKHGERDMGQIASVGSGSFVVSEASAKRTTMARPRLQNIDALRGLVMVFMLLDHVRETWFLYVPVADPVDARTAAPAVFLARLLVSLCAPIFVALTGLGVYLYASNHTRGETTAYLVKRGLLLMAIEVLILSPIYWGISPPMLWLQVIWCIGVCMIVLAALIRLPRPALITLGLVIVCGHNLLDPIHLTPDNPLFILWAELHQRDFIALPFGLVAKTSYPILPWIGVISLGYGIGPWFEADISPETRQRRLLTLGFGMIAAFVVLRALNIYGDKPWFVVDGDPLRTMMSFLALTKYPPSLLFLLPTLGVGAVLLALLDRVRDSGFVGVLSVFGGAPMFFYIVHLCTLRILYHIAFAIWGSNHGTVFGVGSYGWVVVWYLGLIIPFYVPTAWFSRLKRRRRDIAWLKYF</sequence>
<dbReference type="PANTHER" id="PTHR40407:SF1">
    <property type="entry name" value="HEPARAN-ALPHA-GLUCOSAMINIDE N-ACETYLTRANSFERASE CATALYTIC DOMAIN-CONTAINING PROTEIN"/>
    <property type="match status" value="1"/>
</dbReference>
<feature type="transmembrane region" description="Helical" evidence="1">
    <location>
        <begin position="280"/>
        <end position="298"/>
    </location>
</feature>
<proteinExistence type="predicted"/>
<gene>
    <name evidence="3" type="ORF">FBZ87_11442</name>
</gene>
<dbReference type="AlphaFoldDB" id="A0A560J8V8"/>
<feature type="transmembrane region" description="Helical" evidence="1">
    <location>
        <begin position="228"/>
        <end position="247"/>
    </location>
</feature>
<feature type="transmembrane region" description="Helical" evidence="1">
    <location>
        <begin position="430"/>
        <end position="451"/>
    </location>
</feature>
<feature type="transmembrane region" description="Helical" evidence="1">
    <location>
        <begin position="383"/>
        <end position="410"/>
    </location>
</feature>
<dbReference type="EMBL" id="VITV01000014">
    <property type="protein sequence ID" value="TWB67613.1"/>
    <property type="molecule type" value="Genomic_DNA"/>
</dbReference>